<dbReference type="InterPro" id="IPR002686">
    <property type="entry name" value="Transposase_17"/>
</dbReference>
<evidence type="ECO:0000313" key="2">
    <source>
        <dbReference type="EMBL" id="AFL80743.1"/>
    </source>
</evidence>
<organism evidence="2 3">
    <name type="scientific">Aequorivita sublithincola (strain DSM 14238 / LMG 21431 / ACAM 643 / 9-3)</name>
    <dbReference type="NCBI Taxonomy" id="746697"/>
    <lineage>
        <taxon>Bacteria</taxon>
        <taxon>Pseudomonadati</taxon>
        <taxon>Bacteroidota</taxon>
        <taxon>Flavobacteriia</taxon>
        <taxon>Flavobacteriales</taxon>
        <taxon>Flavobacteriaceae</taxon>
        <taxon>Aequorivita</taxon>
    </lineage>
</organism>
<dbReference type="KEGG" id="asl:Aeqsu_1248"/>
<dbReference type="InterPro" id="IPR052715">
    <property type="entry name" value="RAYT_transposase"/>
</dbReference>
<sequence length="196" mass="23029">MKHKDGSFRLKNWDYSSMGLYFLTICTKDKEHFFGSIENEKMILNEIGEIFKMNWMEIEKQFPNIETADFVIMPNHLHCILIIDGIVPVKIIGDEGRAINRAATDVDLNSVIYQKTGGITGNKNLMLHQNVSTAVRWFKGKTTFDSRKVDSKFGWQPRFYDHIIRNQRSLIKIQDYIHNNPKMWNRDRNNEEGLKM</sequence>
<dbReference type="GO" id="GO:0043565">
    <property type="term" value="F:sequence-specific DNA binding"/>
    <property type="evidence" value="ECO:0007669"/>
    <property type="project" value="TreeGrafter"/>
</dbReference>
<evidence type="ECO:0000259" key="1">
    <source>
        <dbReference type="SMART" id="SM01321"/>
    </source>
</evidence>
<dbReference type="PANTHER" id="PTHR36966">
    <property type="entry name" value="REP-ASSOCIATED TYROSINE TRANSPOSASE"/>
    <property type="match status" value="1"/>
</dbReference>
<feature type="domain" description="Transposase IS200-like" evidence="1">
    <location>
        <begin position="16"/>
        <end position="180"/>
    </location>
</feature>
<dbReference type="PANTHER" id="PTHR36966:SF1">
    <property type="entry name" value="REP-ASSOCIATED TYROSINE TRANSPOSASE"/>
    <property type="match status" value="1"/>
</dbReference>
<gene>
    <name evidence="2" type="ordered locus">Aeqsu_1248</name>
</gene>
<dbReference type="AlphaFoldDB" id="I3YUS5"/>
<dbReference type="InterPro" id="IPR036515">
    <property type="entry name" value="Transposase_17_sf"/>
</dbReference>
<reference evidence="2 3" key="1">
    <citation type="submission" date="2012-06" db="EMBL/GenBank/DDBJ databases">
        <title>The complete genome of Aequorivita sublithincola DSM 14238.</title>
        <authorList>
            <consortium name="US DOE Joint Genome Institute (JGI-PGF)"/>
            <person name="Lucas S."/>
            <person name="Copeland A."/>
            <person name="Lapidus A."/>
            <person name="Goodwin L."/>
            <person name="Pitluck S."/>
            <person name="Peters L."/>
            <person name="Munk A.C.C."/>
            <person name="Kyrpides N."/>
            <person name="Mavromatis K."/>
            <person name="Pagani I."/>
            <person name="Ivanova N."/>
            <person name="Ovchinnikova G."/>
            <person name="Zeytun A."/>
            <person name="Detter J.C."/>
            <person name="Han C."/>
            <person name="Land M."/>
            <person name="Hauser L."/>
            <person name="Markowitz V."/>
            <person name="Cheng J.-F."/>
            <person name="Hugenholtz P."/>
            <person name="Woyke T."/>
            <person name="Wu D."/>
            <person name="Tindall B."/>
            <person name="Faehnrich R."/>
            <person name="Brambilla E."/>
            <person name="Klenk H.-P."/>
            <person name="Eisen J.A."/>
        </authorList>
    </citation>
    <scope>NUCLEOTIDE SEQUENCE [LARGE SCALE GENOMIC DNA]</scope>
    <source>
        <strain evidence="3">DSM 14238 / LMG 21431 / ACAM 643 / 9-3</strain>
    </source>
</reference>
<dbReference type="SUPFAM" id="SSF143422">
    <property type="entry name" value="Transposase IS200-like"/>
    <property type="match status" value="1"/>
</dbReference>
<dbReference type="GO" id="GO:0006313">
    <property type="term" value="P:DNA transposition"/>
    <property type="evidence" value="ECO:0007669"/>
    <property type="project" value="InterPro"/>
</dbReference>
<dbReference type="STRING" id="746697.Aeqsu_1248"/>
<dbReference type="Proteomes" id="UP000006049">
    <property type="component" value="Chromosome"/>
</dbReference>
<name>I3YUS5_AEQSU</name>
<evidence type="ECO:0000313" key="3">
    <source>
        <dbReference type="Proteomes" id="UP000006049"/>
    </source>
</evidence>
<dbReference type="OrthoDB" id="9794403at2"/>
<proteinExistence type="predicted"/>
<dbReference type="SMART" id="SM01321">
    <property type="entry name" value="Y1_Tnp"/>
    <property type="match status" value="1"/>
</dbReference>
<dbReference type="eggNOG" id="COG1943">
    <property type="taxonomic scope" value="Bacteria"/>
</dbReference>
<dbReference type="GO" id="GO:0004803">
    <property type="term" value="F:transposase activity"/>
    <property type="evidence" value="ECO:0007669"/>
    <property type="project" value="InterPro"/>
</dbReference>
<dbReference type="EMBL" id="CP003280">
    <property type="protein sequence ID" value="AFL80743.1"/>
    <property type="molecule type" value="Genomic_DNA"/>
</dbReference>
<protein>
    <submittedName>
        <fullName evidence="2">Transposase</fullName>
    </submittedName>
</protein>
<keyword evidence="3" id="KW-1185">Reference proteome</keyword>
<dbReference type="PATRIC" id="fig|746697.3.peg.1264"/>
<accession>I3YUS5</accession>
<dbReference type="Gene3D" id="3.30.70.1290">
    <property type="entry name" value="Transposase IS200-like"/>
    <property type="match status" value="1"/>
</dbReference>
<dbReference type="HOGENOM" id="CLU_101329_0_0_10"/>
<dbReference type="RefSeq" id="WP_014782001.1">
    <property type="nucleotide sequence ID" value="NC_018013.1"/>
</dbReference>